<evidence type="ECO:0000313" key="4">
    <source>
        <dbReference type="Proteomes" id="UP001050975"/>
    </source>
</evidence>
<evidence type="ECO:0000313" key="3">
    <source>
        <dbReference type="EMBL" id="GET35424.1"/>
    </source>
</evidence>
<evidence type="ECO:0000256" key="1">
    <source>
        <dbReference type="SAM" id="Coils"/>
    </source>
</evidence>
<dbReference type="Pfam" id="PF13424">
    <property type="entry name" value="TPR_12"/>
    <property type="match status" value="2"/>
</dbReference>
<dbReference type="AlphaFoldDB" id="A0AAV3WEB1"/>
<dbReference type="SUPFAM" id="SSF48452">
    <property type="entry name" value="TPR-like"/>
    <property type="match status" value="3"/>
</dbReference>
<dbReference type="PANTHER" id="PTHR10098:SF112">
    <property type="entry name" value="SLR0380 PROTEIN"/>
    <property type="match status" value="1"/>
</dbReference>
<feature type="coiled-coil region" evidence="1">
    <location>
        <begin position="298"/>
        <end position="335"/>
    </location>
</feature>
<evidence type="ECO:0000259" key="2">
    <source>
        <dbReference type="Pfam" id="PF12770"/>
    </source>
</evidence>
<dbReference type="PANTHER" id="PTHR10098">
    <property type="entry name" value="RAPSYN-RELATED"/>
    <property type="match status" value="1"/>
</dbReference>
<keyword evidence="4" id="KW-1185">Reference proteome</keyword>
<proteinExistence type="predicted"/>
<dbReference type="SMART" id="SM00028">
    <property type="entry name" value="TPR"/>
    <property type="match status" value="7"/>
</dbReference>
<feature type="domain" description="CHAT" evidence="2">
    <location>
        <begin position="611"/>
        <end position="879"/>
    </location>
</feature>
<dbReference type="Pfam" id="PF12770">
    <property type="entry name" value="CHAT"/>
    <property type="match status" value="1"/>
</dbReference>
<dbReference type="InterPro" id="IPR024983">
    <property type="entry name" value="CHAT_dom"/>
</dbReference>
<dbReference type="Proteomes" id="UP001050975">
    <property type="component" value="Unassembled WGS sequence"/>
</dbReference>
<dbReference type="InterPro" id="IPR011990">
    <property type="entry name" value="TPR-like_helical_dom_sf"/>
</dbReference>
<organism evidence="3 4">
    <name type="scientific">Microseira wollei NIES-4236</name>
    <dbReference type="NCBI Taxonomy" id="2530354"/>
    <lineage>
        <taxon>Bacteria</taxon>
        <taxon>Bacillati</taxon>
        <taxon>Cyanobacteriota</taxon>
        <taxon>Cyanophyceae</taxon>
        <taxon>Oscillatoriophycideae</taxon>
        <taxon>Aerosakkonematales</taxon>
        <taxon>Aerosakkonemataceae</taxon>
        <taxon>Microseira</taxon>
    </lineage>
</organism>
<dbReference type="InterPro" id="IPR019734">
    <property type="entry name" value="TPR_rpt"/>
</dbReference>
<reference evidence="3" key="1">
    <citation type="submission" date="2019-10" db="EMBL/GenBank/DDBJ databases">
        <title>Draft genome sequece of Microseira wollei NIES-4236.</title>
        <authorList>
            <person name="Yamaguchi H."/>
            <person name="Suzuki S."/>
            <person name="Kawachi M."/>
        </authorList>
    </citation>
    <scope>NUCLEOTIDE SEQUENCE</scope>
    <source>
        <strain evidence="3">NIES-4236</strain>
    </source>
</reference>
<gene>
    <name evidence="3" type="ORF">MiSe_01660</name>
</gene>
<accession>A0AAV3WEB1</accession>
<keyword evidence="1" id="KW-0175">Coiled coil</keyword>
<dbReference type="EMBL" id="BLAY01000001">
    <property type="protein sequence ID" value="GET35424.1"/>
    <property type="molecule type" value="Genomic_DNA"/>
</dbReference>
<protein>
    <recommendedName>
        <fullName evidence="2">CHAT domain-containing protein</fullName>
    </recommendedName>
</protein>
<dbReference type="RefSeq" id="WP_226572856.1">
    <property type="nucleotide sequence ID" value="NZ_BLAY01000001.1"/>
</dbReference>
<name>A0AAV3WEB1_9CYAN</name>
<comment type="caution">
    <text evidence="3">The sequence shown here is derived from an EMBL/GenBank/DDBJ whole genome shotgun (WGS) entry which is preliminary data.</text>
</comment>
<sequence>MITKIFSPLKSLHSSVWLALLTLFFVITVFPAASFDFKLGHSQKYNQSLTTHSFNPKYAFPGSNLGTSKIQNHTLTVLEQGRTLYEAGRFSDAAAVWQQAVKELAAQGDRFHLAVTLTYLSNVYQELGQWEQASETIAKSLNLIQSGDRTGIPTLILAQALNTQASLQLALGQTEAALNTWQLAEKAYTQAKDETGILGSQINQAQALQILGLYRRAQAILEQVNQKLLASPDSLLKATGLRSLGIALQVTGDLERSQAVLQQSLAIASKLNSAADISAAYFALGNTARISPDPKLALELYQKAAENAKNAIAKLEALLNQLSLLVQTKQQATARASLPNIQAELAKLSPSRDAVYAQVNYAQSLIELEKDNQLPTPNSQEIAKILAVAVQQAISLNDPKAESYALIELGKLYELSQQWVEAENLTQQALLIAQKIRADDIVGRTQAQLGQIFKQRGDWERAIASYTEAVKTFQSLRSDLVAVNSDVQFSFRDSVEPVYRELVGLLLQFNPSQENIQQARQLLEALQLAELENFFREACLRAKPQQIEQIDPTAAVFYPIILKDRLEVIVSLPGESLRRYTSELPQSEVEKAIDELLESLNPFFSSRDRLRVSQKIYDWLIRPIEAELAGSLVKTLVFILDGSLRNLPMAALHNGQYYLVEKYNIAVTPGLQLLEARALAQAQLKVLTAGLTEARQGFAALPGVKLEVEQIAAELPARTFLDREFTEKNLQKQIQATSFPIIHLATHGQFSSNPEQTFILTWDEKIKVKEFEDLLRFREQGNANPIELLVLSACQTAAGDKRAALGLAGVAVRSGARSTLATLWSVKDQSTAQLMSEFYQELSKGVRKAEALRTAQLNLLKQTKYQHPFYWAPFVLVGNWL</sequence>
<dbReference type="Gene3D" id="1.25.40.10">
    <property type="entry name" value="Tetratricopeptide repeat domain"/>
    <property type="match status" value="3"/>
</dbReference>